<comment type="catalytic activity">
    <reaction evidence="6 7">
        <text>(2S)-2-hydroxy-3-oxobutyl phosphate + 5-amino-6-(D-ribitylamino)uracil = 6,7-dimethyl-8-(1-D-ribityl)lumazine + phosphate + 2 H2O + H(+)</text>
        <dbReference type="Rhea" id="RHEA:26152"/>
        <dbReference type="ChEBI" id="CHEBI:15377"/>
        <dbReference type="ChEBI" id="CHEBI:15378"/>
        <dbReference type="ChEBI" id="CHEBI:15934"/>
        <dbReference type="ChEBI" id="CHEBI:43474"/>
        <dbReference type="ChEBI" id="CHEBI:58201"/>
        <dbReference type="ChEBI" id="CHEBI:58830"/>
        <dbReference type="EC" id="2.5.1.78"/>
    </reaction>
</comment>
<dbReference type="RefSeq" id="WP_186276617.1">
    <property type="nucleotide sequence ID" value="NZ_CP046883.1"/>
</dbReference>
<dbReference type="SUPFAM" id="SSF52121">
    <property type="entry name" value="Lumazine synthase"/>
    <property type="match status" value="1"/>
</dbReference>
<dbReference type="AlphaFoldDB" id="A0A7G7YNG9"/>
<comment type="pathway">
    <text evidence="1 7">Cofactor biosynthesis; riboflavin biosynthesis; riboflavin from 2-hydroxy-3-oxobutyl phosphate and 5-amino-6-(D-ribitylamino)uracil: step 1/2.</text>
</comment>
<organism evidence="8 9">
    <name type="scientific">Corynebacterium anserum</name>
    <dbReference type="NCBI Taxonomy" id="2684406"/>
    <lineage>
        <taxon>Bacteria</taxon>
        <taxon>Bacillati</taxon>
        <taxon>Actinomycetota</taxon>
        <taxon>Actinomycetes</taxon>
        <taxon>Mycobacteriales</taxon>
        <taxon>Corynebacteriaceae</taxon>
        <taxon>Corynebacterium</taxon>
    </lineage>
</organism>
<feature type="binding site" evidence="7">
    <location>
        <position position="128"/>
    </location>
    <ligand>
        <name>(2S)-2-hydroxy-3-oxobutyl phosphate</name>
        <dbReference type="ChEBI" id="CHEBI:58830"/>
    </ligand>
</feature>
<dbReference type="GO" id="GO:0009231">
    <property type="term" value="P:riboflavin biosynthetic process"/>
    <property type="evidence" value="ECO:0007669"/>
    <property type="project" value="UniProtKB-UniRule"/>
</dbReference>
<feature type="binding site" evidence="7">
    <location>
        <begin position="86"/>
        <end position="87"/>
    </location>
    <ligand>
        <name>(2S)-2-hydroxy-3-oxobutyl phosphate</name>
        <dbReference type="ChEBI" id="CHEBI:58830"/>
    </ligand>
</feature>
<feature type="binding site" evidence="7">
    <location>
        <begin position="59"/>
        <end position="61"/>
    </location>
    <ligand>
        <name>5-amino-6-(D-ribitylamino)uracil</name>
        <dbReference type="ChEBI" id="CHEBI:15934"/>
    </ligand>
</feature>
<dbReference type="GO" id="GO:0005829">
    <property type="term" value="C:cytosol"/>
    <property type="evidence" value="ECO:0007669"/>
    <property type="project" value="TreeGrafter"/>
</dbReference>
<reference evidence="8 9" key="1">
    <citation type="submission" date="2019-12" db="EMBL/GenBank/DDBJ databases">
        <title>Corynebacterium sp. nov., isolated from feces of the Anser Albifrons in China.</title>
        <authorList>
            <person name="Liu Q."/>
        </authorList>
    </citation>
    <scope>NUCLEOTIDE SEQUENCE [LARGE SCALE GENOMIC DNA]</scope>
    <source>
        <strain evidence="8 9">23H37-10</strain>
    </source>
</reference>
<sequence length="159" mass="16582">MSNEGLPQISIPAGAADGMRVAVISATWNEEITDKLHARSIAMARSLGAVVKDWRVPGALELPVVVAEAVKHFDAVVANGCVIEGETEHFRVVCDAVTYGLTRIPIDSGVPVGNGVLTVQNKQQALDRSGGQGAYEDKGADAALAAIHTAVLLRDVANS</sequence>
<dbReference type="InterPro" id="IPR002180">
    <property type="entry name" value="LS/RS"/>
</dbReference>
<dbReference type="PANTHER" id="PTHR21058:SF0">
    <property type="entry name" value="6,7-DIMETHYL-8-RIBITYLLUMAZINE SYNTHASE"/>
    <property type="match status" value="1"/>
</dbReference>
<dbReference type="GO" id="GO:0000906">
    <property type="term" value="F:6,7-dimethyl-8-ribityllumazine synthase activity"/>
    <property type="evidence" value="ECO:0007669"/>
    <property type="project" value="UniProtKB-UniRule"/>
</dbReference>
<dbReference type="HAMAP" id="MF_00178">
    <property type="entry name" value="Lumazine_synth"/>
    <property type="match status" value="1"/>
</dbReference>
<dbReference type="EMBL" id="CP046883">
    <property type="protein sequence ID" value="QNH96039.1"/>
    <property type="molecule type" value="Genomic_DNA"/>
</dbReference>
<name>A0A7G7YNG9_9CORY</name>
<dbReference type="Proteomes" id="UP000515275">
    <property type="component" value="Chromosome"/>
</dbReference>
<dbReference type="NCBIfam" id="TIGR00114">
    <property type="entry name" value="lumazine-synth"/>
    <property type="match status" value="1"/>
</dbReference>
<evidence type="ECO:0000256" key="7">
    <source>
        <dbReference type="HAMAP-Rule" id="MF_00178"/>
    </source>
</evidence>
<feature type="binding site" evidence="7">
    <location>
        <position position="114"/>
    </location>
    <ligand>
        <name>5-amino-6-(D-ribitylamino)uracil</name>
        <dbReference type="ChEBI" id="CHEBI:15934"/>
    </ligand>
</feature>
<dbReference type="EC" id="2.5.1.78" evidence="3 7"/>
<dbReference type="CDD" id="cd09209">
    <property type="entry name" value="Lumazine_synthase-I"/>
    <property type="match status" value="1"/>
</dbReference>
<comment type="function">
    <text evidence="7">Catalyzes the formation of 6,7-dimethyl-8-ribityllumazine by condensation of 5-amino-6-(D-ribitylamino)uracil with 3,4-dihydroxy-2-butanone 4-phosphate. This is the penultimate step in the biosynthesis of riboflavin.</text>
</comment>
<gene>
    <name evidence="7" type="primary">ribH</name>
    <name evidence="8" type="ORF">GP473_04585</name>
</gene>
<protein>
    <recommendedName>
        <fullName evidence="3 7">6,7-dimethyl-8-ribityllumazine synthase</fullName>
        <shortName evidence="7">DMRL synthase</shortName>
        <shortName evidence="7">LS</shortName>
        <shortName evidence="7">Lumazine synthase</shortName>
        <ecNumber evidence="3 7">2.5.1.78</ecNumber>
    </recommendedName>
</protein>
<feature type="binding site" evidence="7">
    <location>
        <position position="28"/>
    </location>
    <ligand>
        <name>5-amino-6-(D-ribitylamino)uracil</name>
        <dbReference type="ChEBI" id="CHEBI:15934"/>
    </ligand>
</feature>
<evidence type="ECO:0000256" key="1">
    <source>
        <dbReference type="ARBA" id="ARBA00004917"/>
    </source>
</evidence>
<evidence type="ECO:0000256" key="2">
    <source>
        <dbReference type="ARBA" id="ARBA00007424"/>
    </source>
</evidence>
<feature type="binding site" evidence="7">
    <location>
        <begin position="81"/>
        <end position="83"/>
    </location>
    <ligand>
        <name>5-amino-6-(D-ribitylamino)uracil</name>
        <dbReference type="ChEBI" id="CHEBI:15934"/>
    </ligand>
</feature>
<proteinExistence type="inferred from homology"/>
<evidence type="ECO:0000313" key="8">
    <source>
        <dbReference type="EMBL" id="QNH96039.1"/>
    </source>
</evidence>
<evidence type="ECO:0000256" key="6">
    <source>
        <dbReference type="ARBA" id="ARBA00048785"/>
    </source>
</evidence>
<dbReference type="InterPro" id="IPR034964">
    <property type="entry name" value="LS"/>
</dbReference>
<dbReference type="KEGG" id="cans:GP473_04585"/>
<accession>A0A7G7YNG9</accession>
<dbReference type="Pfam" id="PF00885">
    <property type="entry name" value="DMRL_synthase"/>
    <property type="match status" value="1"/>
</dbReference>
<dbReference type="Gene3D" id="3.40.50.960">
    <property type="entry name" value="Lumazine/riboflavin synthase"/>
    <property type="match status" value="1"/>
</dbReference>
<dbReference type="InterPro" id="IPR036467">
    <property type="entry name" value="LS/RS_sf"/>
</dbReference>
<evidence type="ECO:0000256" key="4">
    <source>
        <dbReference type="ARBA" id="ARBA00022619"/>
    </source>
</evidence>
<evidence type="ECO:0000256" key="3">
    <source>
        <dbReference type="ARBA" id="ARBA00012664"/>
    </source>
</evidence>
<evidence type="ECO:0000313" key="9">
    <source>
        <dbReference type="Proteomes" id="UP000515275"/>
    </source>
</evidence>
<dbReference type="GO" id="GO:0009349">
    <property type="term" value="C:riboflavin synthase complex"/>
    <property type="evidence" value="ECO:0007669"/>
    <property type="project" value="UniProtKB-UniRule"/>
</dbReference>
<keyword evidence="5 7" id="KW-0808">Transferase</keyword>
<dbReference type="UniPathway" id="UPA00275">
    <property type="reaction ID" value="UER00404"/>
</dbReference>
<keyword evidence="4 7" id="KW-0686">Riboflavin biosynthesis</keyword>
<feature type="active site" description="Proton donor" evidence="7">
    <location>
        <position position="89"/>
    </location>
</feature>
<keyword evidence="9" id="KW-1185">Reference proteome</keyword>
<evidence type="ECO:0000256" key="5">
    <source>
        <dbReference type="ARBA" id="ARBA00022679"/>
    </source>
</evidence>
<dbReference type="PANTHER" id="PTHR21058">
    <property type="entry name" value="6,7-DIMETHYL-8-RIBITYLLUMAZINE SYNTHASE DMRL SYNTHASE LUMAZINE SYNTHASE"/>
    <property type="match status" value="1"/>
</dbReference>
<comment type="similarity">
    <text evidence="2 7">Belongs to the DMRL synthase family.</text>
</comment>